<reference evidence="3 4" key="1">
    <citation type="submission" date="2018-10" db="EMBL/GenBank/DDBJ databases">
        <title>Complete genome sequencing of Lactobacillus johnsonii ZLJ010.</title>
        <authorList>
            <person name="Zhang W."/>
            <person name="Ji H."/>
            <person name="Wang J."/>
            <person name="Zhang D."/>
            <person name="Liu H."/>
            <person name="Wang S."/>
            <person name="Wang Y."/>
        </authorList>
    </citation>
    <scope>NUCLEOTIDE SEQUENCE [LARGE SCALE GENOMIC DNA]</scope>
    <source>
        <strain evidence="3 4">ZLJ010</strain>
    </source>
</reference>
<protein>
    <submittedName>
        <fullName evidence="3">Acyltransferase</fullName>
    </submittedName>
</protein>
<evidence type="ECO:0000313" key="3">
    <source>
        <dbReference type="EMBL" id="AZZ67734.1"/>
    </source>
</evidence>
<feature type="transmembrane region" description="Helical" evidence="1">
    <location>
        <begin position="262"/>
        <end position="286"/>
    </location>
</feature>
<keyword evidence="3" id="KW-0012">Acyltransferase</keyword>
<dbReference type="Proteomes" id="UP000283758">
    <property type="component" value="Chromosome"/>
</dbReference>
<feature type="transmembrane region" description="Helical" evidence="1">
    <location>
        <begin position="149"/>
        <end position="168"/>
    </location>
</feature>
<sequence length="339" mass="39153">MKKRQSNFELLRIICMFLIVAGHVTWQTKFSYDELNLVHRVSIQSLWMGGELGVWGFTLISAYFLSGSHFKIKSLKKIWGITLFYSISIYLLLVIFHVIPINPKDALKSFLPVLTGNYWYVSAYIGMYILVPYMNIVIEHLDKKEYQKLLLLLFIMFSLLPYLKNITVVTNNNSVINLVYIYFVGGYLRKYSSDFTKGNQKYYILIFLGSLILMVSSIVVLDLIRPKSWFAFLTTSSPLEAIAGVSLFLIAKNTSISYNEIINKIAASTFAVYLIHCQAIFLPILWDKIVHAQQWQTIPYTVGYELLVACVIYCSATLIDFIRIYILKTYLKFKVRFVG</sequence>
<evidence type="ECO:0000313" key="4">
    <source>
        <dbReference type="Proteomes" id="UP000283758"/>
    </source>
</evidence>
<feature type="transmembrane region" description="Helical" evidence="1">
    <location>
        <begin position="306"/>
        <end position="326"/>
    </location>
</feature>
<dbReference type="Pfam" id="PF01757">
    <property type="entry name" value="Acyl_transf_3"/>
    <property type="match status" value="1"/>
</dbReference>
<gene>
    <name evidence="3" type="ORF">D7321_06365</name>
</gene>
<feature type="transmembrane region" description="Helical" evidence="1">
    <location>
        <begin position="230"/>
        <end position="250"/>
    </location>
</feature>
<accession>A0A9W3Z1F5</accession>
<feature type="transmembrane region" description="Helical" evidence="1">
    <location>
        <begin position="7"/>
        <end position="26"/>
    </location>
</feature>
<dbReference type="EMBL" id="CP032680">
    <property type="protein sequence ID" value="AZZ67734.1"/>
    <property type="molecule type" value="Genomic_DNA"/>
</dbReference>
<feature type="domain" description="Acyltransferase 3" evidence="2">
    <location>
        <begin position="7"/>
        <end position="313"/>
    </location>
</feature>
<keyword evidence="3" id="KW-0808">Transferase</keyword>
<name>A0A9W3Z1F5_LACJH</name>
<feature type="transmembrane region" description="Helical" evidence="1">
    <location>
        <begin position="119"/>
        <end position="137"/>
    </location>
</feature>
<feature type="transmembrane region" description="Helical" evidence="1">
    <location>
        <begin position="202"/>
        <end position="224"/>
    </location>
</feature>
<feature type="transmembrane region" description="Helical" evidence="1">
    <location>
        <begin position="78"/>
        <end position="99"/>
    </location>
</feature>
<dbReference type="InterPro" id="IPR002656">
    <property type="entry name" value="Acyl_transf_3_dom"/>
</dbReference>
<organism evidence="3 4">
    <name type="scientific">Lactobacillus johnsonii</name>
    <dbReference type="NCBI Taxonomy" id="33959"/>
    <lineage>
        <taxon>Bacteria</taxon>
        <taxon>Bacillati</taxon>
        <taxon>Bacillota</taxon>
        <taxon>Bacilli</taxon>
        <taxon>Lactobacillales</taxon>
        <taxon>Lactobacillaceae</taxon>
        <taxon>Lactobacillus</taxon>
    </lineage>
</organism>
<proteinExistence type="predicted"/>
<keyword evidence="1" id="KW-0812">Transmembrane</keyword>
<keyword evidence="1" id="KW-0472">Membrane</keyword>
<dbReference type="RefSeq" id="WP_127835866.1">
    <property type="nucleotide sequence ID" value="NZ_CP032680.1"/>
</dbReference>
<feature type="transmembrane region" description="Helical" evidence="1">
    <location>
        <begin position="46"/>
        <end position="66"/>
    </location>
</feature>
<evidence type="ECO:0000256" key="1">
    <source>
        <dbReference type="SAM" id="Phobius"/>
    </source>
</evidence>
<dbReference type="AlphaFoldDB" id="A0A9W3Z1F5"/>
<dbReference type="GO" id="GO:0016747">
    <property type="term" value="F:acyltransferase activity, transferring groups other than amino-acyl groups"/>
    <property type="evidence" value="ECO:0007669"/>
    <property type="project" value="InterPro"/>
</dbReference>
<feature type="transmembrane region" description="Helical" evidence="1">
    <location>
        <begin position="174"/>
        <end position="190"/>
    </location>
</feature>
<evidence type="ECO:0000259" key="2">
    <source>
        <dbReference type="Pfam" id="PF01757"/>
    </source>
</evidence>
<keyword evidence="1" id="KW-1133">Transmembrane helix</keyword>